<dbReference type="EMBL" id="JYDI01003080">
    <property type="protein sequence ID" value="KRY24453.1"/>
    <property type="molecule type" value="Genomic_DNA"/>
</dbReference>
<proteinExistence type="predicted"/>
<evidence type="ECO:0000313" key="2">
    <source>
        <dbReference type="Proteomes" id="UP000054653"/>
    </source>
</evidence>
<protein>
    <submittedName>
        <fullName evidence="1">Uncharacterized protein</fullName>
    </submittedName>
</protein>
<organism evidence="1 2">
    <name type="scientific">Trichinella britovi</name>
    <name type="common">Parasitic roundworm</name>
    <dbReference type="NCBI Taxonomy" id="45882"/>
    <lineage>
        <taxon>Eukaryota</taxon>
        <taxon>Metazoa</taxon>
        <taxon>Ecdysozoa</taxon>
        <taxon>Nematoda</taxon>
        <taxon>Enoplea</taxon>
        <taxon>Dorylaimia</taxon>
        <taxon>Trichinellida</taxon>
        <taxon>Trichinellidae</taxon>
        <taxon>Trichinella</taxon>
    </lineage>
</organism>
<accession>A0A0V1AI39</accession>
<reference evidence="1 2" key="1">
    <citation type="submission" date="2015-01" db="EMBL/GenBank/DDBJ databases">
        <title>Evolution of Trichinella species and genotypes.</title>
        <authorList>
            <person name="Korhonen P.K."/>
            <person name="Edoardo P."/>
            <person name="Giuseppe L.R."/>
            <person name="Gasser R.B."/>
        </authorList>
    </citation>
    <scope>NUCLEOTIDE SEQUENCE [LARGE SCALE GENOMIC DNA]</scope>
    <source>
        <strain evidence="1">ISS120</strain>
    </source>
</reference>
<name>A0A0V1AI39_TRIBR</name>
<dbReference type="Proteomes" id="UP000054653">
    <property type="component" value="Unassembled WGS sequence"/>
</dbReference>
<sequence>MPGIIRILSITLSKTCNLSTSVSLRFSRKKTAESRVHHQVKGRAEEVAESQLAEVADLG</sequence>
<gene>
    <name evidence="1" type="ORF">T03_14690</name>
</gene>
<keyword evidence="2" id="KW-1185">Reference proteome</keyword>
<dbReference type="AlphaFoldDB" id="A0A0V1AI39"/>
<comment type="caution">
    <text evidence="1">The sequence shown here is derived from an EMBL/GenBank/DDBJ whole genome shotgun (WGS) entry which is preliminary data.</text>
</comment>
<evidence type="ECO:0000313" key="1">
    <source>
        <dbReference type="EMBL" id="KRY24453.1"/>
    </source>
</evidence>